<dbReference type="Proteomes" id="UP000235388">
    <property type="component" value="Unassembled WGS sequence"/>
</dbReference>
<evidence type="ECO:0000313" key="2">
    <source>
        <dbReference type="Proteomes" id="UP000235388"/>
    </source>
</evidence>
<proteinExistence type="predicted"/>
<comment type="caution">
    <text evidence="1">The sequence shown here is derived from an EMBL/GenBank/DDBJ whole genome shotgun (WGS) entry which is preliminary data.</text>
</comment>
<evidence type="ECO:0000313" key="1">
    <source>
        <dbReference type="EMBL" id="PLW12379.1"/>
    </source>
</evidence>
<sequence length="174" mass="19096">MKLYGNGMDHLASSLIELACARGVSRHWSGRPYQNARGIESLVGMNSWSPPTSLPNWSGQNKPLLPANHRSSGSPVERPSHLRVLNSQTLAYLVSGPRALEMGTQARLLRNYDRTGALKSLETELGAYGDEYRVCVPIEASLPSYESLAVIPHDPTRNEADCYLGVRESAFISD</sequence>
<name>A0A2N5SGQ0_9BASI</name>
<dbReference type="AlphaFoldDB" id="A0A2N5SGQ0"/>
<keyword evidence="2" id="KW-1185">Reference proteome</keyword>
<gene>
    <name evidence="1" type="ORF">PCANC_20173</name>
</gene>
<dbReference type="EMBL" id="PGCJ01000984">
    <property type="protein sequence ID" value="PLW12379.1"/>
    <property type="molecule type" value="Genomic_DNA"/>
</dbReference>
<organism evidence="1 2">
    <name type="scientific">Puccinia coronata f. sp. avenae</name>
    <dbReference type="NCBI Taxonomy" id="200324"/>
    <lineage>
        <taxon>Eukaryota</taxon>
        <taxon>Fungi</taxon>
        <taxon>Dikarya</taxon>
        <taxon>Basidiomycota</taxon>
        <taxon>Pucciniomycotina</taxon>
        <taxon>Pucciniomycetes</taxon>
        <taxon>Pucciniales</taxon>
        <taxon>Pucciniaceae</taxon>
        <taxon>Puccinia</taxon>
    </lineage>
</organism>
<reference evidence="1 2" key="1">
    <citation type="submission" date="2017-11" db="EMBL/GenBank/DDBJ databases">
        <title>De novo assembly and phasing of dikaryotic genomes from two isolates of Puccinia coronata f. sp. avenae, the causal agent of oat crown rust.</title>
        <authorList>
            <person name="Miller M.E."/>
            <person name="Zhang Y."/>
            <person name="Omidvar V."/>
            <person name="Sperschneider J."/>
            <person name="Schwessinger B."/>
            <person name="Raley C."/>
            <person name="Palmer J.M."/>
            <person name="Garnica D."/>
            <person name="Upadhyaya N."/>
            <person name="Rathjen J."/>
            <person name="Taylor J.M."/>
            <person name="Park R.F."/>
            <person name="Dodds P.N."/>
            <person name="Hirsch C.D."/>
            <person name="Kianian S.F."/>
            <person name="Figueroa M."/>
        </authorList>
    </citation>
    <scope>NUCLEOTIDE SEQUENCE [LARGE SCALE GENOMIC DNA]</scope>
    <source>
        <strain evidence="1">12NC29</strain>
    </source>
</reference>
<protein>
    <submittedName>
        <fullName evidence="1">Uncharacterized protein</fullName>
    </submittedName>
</protein>
<accession>A0A2N5SGQ0</accession>